<proteinExistence type="predicted"/>
<evidence type="ECO:0000256" key="1">
    <source>
        <dbReference type="SAM" id="MobiDB-lite"/>
    </source>
</evidence>
<evidence type="ECO:0000313" key="3">
    <source>
        <dbReference type="Proteomes" id="UP000006591"/>
    </source>
</evidence>
<dbReference type="Gramene" id="ONIVA01G28430.1">
    <property type="protein sequence ID" value="ONIVA01G28430.1"/>
    <property type="gene ID" value="ONIVA01G28430"/>
</dbReference>
<organism evidence="2">
    <name type="scientific">Oryza nivara</name>
    <name type="common">Indian wild rice</name>
    <name type="synonym">Oryza sativa f. spontanea</name>
    <dbReference type="NCBI Taxonomy" id="4536"/>
    <lineage>
        <taxon>Eukaryota</taxon>
        <taxon>Viridiplantae</taxon>
        <taxon>Streptophyta</taxon>
        <taxon>Embryophyta</taxon>
        <taxon>Tracheophyta</taxon>
        <taxon>Spermatophyta</taxon>
        <taxon>Magnoliopsida</taxon>
        <taxon>Liliopsida</taxon>
        <taxon>Poales</taxon>
        <taxon>Poaceae</taxon>
        <taxon>BOP clade</taxon>
        <taxon>Oryzoideae</taxon>
        <taxon>Oryzeae</taxon>
        <taxon>Oryzinae</taxon>
        <taxon>Oryza</taxon>
    </lineage>
</organism>
<reference evidence="2" key="2">
    <citation type="submission" date="2018-04" db="EMBL/GenBank/DDBJ databases">
        <title>OnivRS2 (Oryza nivara Reference Sequence Version 2).</title>
        <authorList>
            <person name="Zhang J."/>
            <person name="Kudrna D."/>
            <person name="Lee S."/>
            <person name="Talag J."/>
            <person name="Rajasekar S."/>
            <person name="Welchert J."/>
            <person name="Hsing Y.-I."/>
            <person name="Wing R.A."/>
        </authorList>
    </citation>
    <scope>NUCLEOTIDE SEQUENCE [LARGE SCALE GENOMIC DNA]</scope>
</reference>
<accession>A0A0E0FQG1</accession>
<feature type="region of interest" description="Disordered" evidence="1">
    <location>
        <begin position="1"/>
        <end position="36"/>
    </location>
</feature>
<dbReference type="Proteomes" id="UP000006591">
    <property type="component" value="Chromosome 1"/>
</dbReference>
<keyword evidence="3" id="KW-1185">Reference proteome</keyword>
<name>A0A0E0FQG1_ORYNI</name>
<evidence type="ECO:0000313" key="2">
    <source>
        <dbReference type="EnsemblPlants" id="ONIVA01G28430.1"/>
    </source>
</evidence>
<protein>
    <submittedName>
        <fullName evidence="2">Uncharacterized protein</fullName>
    </submittedName>
</protein>
<dbReference type="HOGENOM" id="CLU_2030460_0_0_1"/>
<dbReference type="AlphaFoldDB" id="A0A0E0FQG1"/>
<sequence length="122" mass="12922">MYFANGSLAMAGSDGSGTVTARSGDGGPSSTSARDARGWLRPFAATTHEGAPAESRVLAAPREERSAPLTHKSAAVARAVRFQGSSNRNDIRSTGILHLRNAKEPLLKNTELNNTNTELKME</sequence>
<reference evidence="2" key="1">
    <citation type="submission" date="2015-04" db="UniProtKB">
        <authorList>
            <consortium name="EnsemblPlants"/>
        </authorList>
    </citation>
    <scope>IDENTIFICATION</scope>
    <source>
        <strain evidence="2">SL10</strain>
    </source>
</reference>
<dbReference type="EnsemblPlants" id="ONIVA01G28430.1">
    <property type="protein sequence ID" value="ONIVA01G28430.1"/>
    <property type="gene ID" value="ONIVA01G28430"/>
</dbReference>